<reference evidence="1 2" key="1">
    <citation type="journal article" date="2013" name="PLoS ONE">
        <title>Assembly-driven community genomics of a hypersaline microbial ecosystem.</title>
        <authorList>
            <person name="Podell S."/>
            <person name="Ugalde J.A."/>
            <person name="Narasingarao P."/>
            <person name="Banfield J.F."/>
            <person name="Heidelberg K.B."/>
            <person name="Allen E.E."/>
        </authorList>
    </citation>
    <scope>NUCLEOTIDE SEQUENCE [LARGE SCALE GENOMIC DNA]</scope>
    <source>
        <strain evidence="2">J07HQW1</strain>
    </source>
</reference>
<proteinExistence type="predicted"/>
<gene>
    <name evidence="1" type="ORF">J07HQW1_01476</name>
</gene>
<dbReference type="Proteomes" id="UP000030649">
    <property type="component" value="Unassembled WGS sequence"/>
</dbReference>
<dbReference type="HOGENOM" id="CLU_3094049_0_0_2"/>
<organism evidence="1 2">
    <name type="scientific">Haloquadratum walsbyi J07HQW1</name>
    <dbReference type="NCBI Taxonomy" id="1238424"/>
    <lineage>
        <taxon>Archaea</taxon>
        <taxon>Methanobacteriati</taxon>
        <taxon>Methanobacteriota</taxon>
        <taxon>Stenosarchaea group</taxon>
        <taxon>Halobacteria</taxon>
        <taxon>Halobacteriales</taxon>
        <taxon>Haloferacaceae</taxon>
        <taxon>Haloquadratum</taxon>
    </lineage>
</organism>
<accession>U1PCZ4</accession>
<protein>
    <submittedName>
        <fullName evidence="1">Uncharacterized protein</fullName>
    </submittedName>
</protein>
<dbReference type="EMBL" id="KE356560">
    <property type="protein sequence ID" value="ERG91442.1"/>
    <property type="molecule type" value="Genomic_DNA"/>
</dbReference>
<evidence type="ECO:0000313" key="2">
    <source>
        <dbReference type="Proteomes" id="UP000030649"/>
    </source>
</evidence>
<sequence>MIFMRVLSRRSWDEQIAGGDNSTTLSIVTTEHEFNNRELVALLIMDGYRST</sequence>
<dbReference type="AlphaFoldDB" id="U1PCZ4"/>
<name>U1PCZ4_9EURY</name>
<evidence type="ECO:0000313" key="1">
    <source>
        <dbReference type="EMBL" id="ERG91442.1"/>
    </source>
</evidence>